<dbReference type="GO" id="GO:0004725">
    <property type="term" value="F:protein tyrosine phosphatase activity"/>
    <property type="evidence" value="ECO:0007669"/>
    <property type="project" value="UniProtKB-EC"/>
</dbReference>
<dbReference type="InterPro" id="IPR050438">
    <property type="entry name" value="LMW_PTPase"/>
</dbReference>
<evidence type="ECO:0000313" key="10">
    <source>
        <dbReference type="Proteomes" id="UP000462621"/>
    </source>
</evidence>
<dbReference type="InterPro" id="IPR023485">
    <property type="entry name" value="Ptyr_pPase"/>
</dbReference>
<accession>A0A7X4RW20</accession>
<dbReference type="InterPro" id="IPR017867">
    <property type="entry name" value="Tyr_phospatase_low_mol_wt"/>
</dbReference>
<evidence type="ECO:0000259" key="8">
    <source>
        <dbReference type="PROSITE" id="PS50975"/>
    </source>
</evidence>
<dbReference type="SUPFAM" id="SSF56059">
    <property type="entry name" value="Glutathione synthetase ATP-binding domain-like"/>
    <property type="match status" value="1"/>
</dbReference>
<protein>
    <recommendedName>
        <fullName evidence="2">protein-tyrosine-phosphatase</fullName>
        <ecNumber evidence="2">3.1.3.48</ecNumber>
    </recommendedName>
</protein>
<dbReference type="InterPro" id="IPR036196">
    <property type="entry name" value="Ptyr_pPase_sf"/>
</dbReference>
<evidence type="ECO:0000313" key="9">
    <source>
        <dbReference type="EMBL" id="MZI95556.1"/>
    </source>
</evidence>
<proteinExistence type="inferred from homology"/>
<name>A0A7X4RW20_9VIBR</name>
<dbReference type="EMBL" id="WEKT01000060">
    <property type="protein sequence ID" value="MZI95556.1"/>
    <property type="molecule type" value="Genomic_DNA"/>
</dbReference>
<dbReference type="Gene3D" id="3.40.50.20">
    <property type="match status" value="1"/>
</dbReference>
<dbReference type="SMART" id="SM00226">
    <property type="entry name" value="LMWPc"/>
    <property type="match status" value="1"/>
</dbReference>
<dbReference type="PRINTS" id="PR00719">
    <property type="entry name" value="LMWPTPASE"/>
</dbReference>
<comment type="similarity">
    <text evidence="1">Belongs to the low molecular weight phosphotyrosine protein phosphatase family.</text>
</comment>
<feature type="active site" evidence="6">
    <location>
        <position position="446"/>
    </location>
</feature>
<evidence type="ECO:0000256" key="4">
    <source>
        <dbReference type="ARBA" id="ARBA00022912"/>
    </source>
</evidence>
<keyword evidence="7" id="KW-0547">Nucleotide-binding</keyword>
<comment type="caution">
    <text evidence="9">The sequence shown here is derived from an EMBL/GenBank/DDBJ whole genome shotgun (WGS) entry which is preliminary data.</text>
</comment>
<feature type="active site" description="Nucleophile" evidence="6">
    <location>
        <position position="440"/>
    </location>
</feature>
<gene>
    <name evidence="9" type="ORF">F9817_20460</name>
</gene>
<dbReference type="GO" id="GO:0046872">
    <property type="term" value="F:metal ion binding"/>
    <property type="evidence" value="ECO:0007669"/>
    <property type="project" value="InterPro"/>
</dbReference>
<evidence type="ECO:0000256" key="1">
    <source>
        <dbReference type="ARBA" id="ARBA00011063"/>
    </source>
</evidence>
<evidence type="ECO:0000256" key="7">
    <source>
        <dbReference type="PROSITE-ProRule" id="PRU00409"/>
    </source>
</evidence>
<feature type="domain" description="ATP-grasp" evidence="8">
    <location>
        <begin position="127"/>
        <end position="315"/>
    </location>
</feature>
<dbReference type="Pfam" id="PF01451">
    <property type="entry name" value="LMWPc"/>
    <property type="match status" value="1"/>
</dbReference>
<dbReference type="PROSITE" id="PS50975">
    <property type="entry name" value="ATP_GRASP"/>
    <property type="match status" value="1"/>
</dbReference>
<dbReference type="InterPro" id="IPR011761">
    <property type="entry name" value="ATP-grasp"/>
</dbReference>
<keyword evidence="10" id="KW-1185">Reference proteome</keyword>
<dbReference type="Pfam" id="PF15632">
    <property type="entry name" value="ATPgrasp_Ter"/>
    <property type="match status" value="1"/>
</dbReference>
<keyword evidence="4" id="KW-0904">Protein phosphatase</keyword>
<dbReference type="Gene3D" id="3.30.470.20">
    <property type="entry name" value="ATP-grasp fold, B domain"/>
    <property type="match status" value="1"/>
</dbReference>
<dbReference type="Gene3D" id="3.40.50.2300">
    <property type="match status" value="1"/>
</dbReference>
<reference evidence="9 10" key="1">
    <citation type="submission" date="2019-10" db="EMBL/GenBank/DDBJ databases">
        <title>Vibrio sp. nov. isolated from a shrimp pond.</title>
        <authorList>
            <person name="Gomez-Gil B."/>
            <person name="Enciso-Ibarra J."/>
            <person name="Enciso-Ibarra K."/>
            <person name="Bolan-Mejia C."/>
        </authorList>
    </citation>
    <scope>NUCLEOTIDE SEQUENCE [LARGE SCALE GENOMIC DNA]</scope>
    <source>
        <strain evidence="9 10">CAIM 722</strain>
    </source>
</reference>
<sequence>MQQPVTGSKVSVLVLGEDTRSFLSVIRSLGEAGYEVHVVCYDRTSPALASKYITTVKFYNYQALTAQDWLNSVIALVQRYQFDVIIPCDERALYPLWSAKERLPSHTQLAIANPQALEHLFDKWKTKRVAQTCGVPVAEGHITTIVETSYDQLQQRYGDLFVVKPLQSFEEDKLSQRQKVVIIHSAEDFAAFQHANDSHHTYLIEAFFAGKGEGVSVLSIQGEVYAAFAHVRVAEPNSGGGSSYRKSIPLDPALLEAAEQMCRQTQLTGVAMFEFRRNEAEQWILVEVNARFWGSLPLAVYAGVDFPKMYVDYLVTNQPPQSKVLQYRSVTARALTADIYEMKREFELFSETRGTSIARKYLLGRLLQIGNVITPKETLDSLQWHDMKPFLAECSALFRTLVLAKLRKTRLLIRYRRYKTQRQLALLFKRNPRRRILFVCYGNIMRSPFAAAYFQDSAAQQHISLSWDSFGFHLIEQRSCPQSAFQAAQRLGEDLTCHQSKWLSQLDIRETDIVIYFDRQNYSKLHAYYQVNHAFCAADLLDNQFPKLADIDDPYGRGIEGVEECYRKISNSVTRLLTIYKEAVQ</sequence>
<dbReference type="EC" id="3.1.3.48" evidence="2"/>
<keyword evidence="7" id="KW-0067">ATP-binding</keyword>
<keyword evidence="3" id="KW-0378">Hydrolase</keyword>
<feature type="active site" description="Proton donor" evidence="6">
    <location>
        <position position="553"/>
    </location>
</feature>
<dbReference type="AlphaFoldDB" id="A0A7X4RW20"/>
<comment type="catalytic activity">
    <reaction evidence="5">
        <text>O-phospho-L-tyrosyl-[protein] + H2O = L-tyrosyl-[protein] + phosphate</text>
        <dbReference type="Rhea" id="RHEA:10684"/>
        <dbReference type="Rhea" id="RHEA-COMP:10136"/>
        <dbReference type="Rhea" id="RHEA-COMP:20101"/>
        <dbReference type="ChEBI" id="CHEBI:15377"/>
        <dbReference type="ChEBI" id="CHEBI:43474"/>
        <dbReference type="ChEBI" id="CHEBI:46858"/>
        <dbReference type="ChEBI" id="CHEBI:61978"/>
        <dbReference type="EC" id="3.1.3.48"/>
    </reaction>
</comment>
<evidence type="ECO:0000256" key="2">
    <source>
        <dbReference type="ARBA" id="ARBA00013064"/>
    </source>
</evidence>
<organism evidence="9 10">
    <name type="scientific">Vibrio eleionomae</name>
    <dbReference type="NCBI Taxonomy" id="2653505"/>
    <lineage>
        <taxon>Bacteria</taxon>
        <taxon>Pseudomonadati</taxon>
        <taxon>Pseudomonadota</taxon>
        <taxon>Gammaproteobacteria</taxon>
        <taxon>Vibrionales</taxon>
        <taxon>Vibrionaceae</taxon>
        <taxon>Vibrio</taxon>
    </lineage>
</organism>
<dbReference type="PANTHER" id="PTHR11717">
    <property type="entry name" value="LOW MOLECULAR WEIGHT PROTEIN TYROSINE PHOSPHATASE"/>
    <property type="match status" value="1"/>
</dbReference>
<evidence type="ECO:0000256" key="6">
    <source>
        <dbReference type="PIRSR" id="PIRSR617867-1"/>
    </source>
</evidence>
<dbReference type="PANTHER" id="PTHR11717:SF31">
    <property type="entry name" value="LOW MOLECULAR WEIGHT PROTEIN-TYROSINE-PHOSPHATASE ETP-RELATED"/>
    <property type="match status" value="1"/>
</dbReference>
<evidence type="ECO:0000256" key="5">
    <source>
        <dbReference type="ARBA" id="ARBA00051722"/>
    </source>
</evidence>
<dbReference type="Proteomes" id="UP000462621">
    <property type="component" value="Unassembled WGS sequence"/>
</dbReference>
<evidence type="ECO:0000256" key="3">
    <source>
        <dbReference type="ARBA" id="ARBA00022801"/>
    </source>
</evidence>
<dbReference type="GO" id="GO:0005524">
    <property type="term" value="F:ATP binding"/>
    <property type="evidence" value="ECO:0007669"/>
    <property type="project" value="UniProtKB-UniRule"/>
</dbReference>
<dbReference type="SUPFAM" id="SSF52788">
    <property type="entry name" value="Phosphotyrosine protein phosphatases I"/>
    <property type="match status" value="1"/>
</dbReference>
<dbReference type="RefSeq" id="WP_161158052.1">
    <property type="nucleotide sequence ID" value="NZ_WEKT01000060.1"/>
</dbReference>